<dbReference type="EMBL" id="FR687359">
    <property type="protein sequence ID" value="CBW74411.1"/>
    <property type="molecule type" value="Genomic_DNA"/>
</dbReference>
<dbReference type="STRING" id="882378.RBRH_01066"/>
<protein>
    <submittedName>
        <fullName evidence="1">Uncharacterized protein</fullName>
    </submittedName>
</protein>
<dbReference type="Proteomes" id="UP000007437">
    <property type="component" value="Chromosome"/>
</dbReference>
<evidence type="ECO:0000313" key="2">
    <source>
        <dbReference type="Proteomes" id="UP000007437"/>
    </source>
</evidence>
<gene>
    <name evidence="1" type="ordered locus">RBRH_01066</name>
</gene>
<name>E5AP79_MYCRK</name>
<accession>E5AP79</accession>
<dbReference type="KEGG" id="brh:RBRH_01066"/>
<dbReference type="AlphaFoldDB" id="E5AP79"/>
<reference evidence="1 2" key="1">
    <citation type="journal article" date="2011" name="J. Bacteriol.">
        <title>Complete genome sequence of Burkholderia rhizoxinica, an endosymbiont of Rhizopus microsporus.</title>
        <authorList>
            <person name="Lackner G."/>
            <person name="Moebius N."/>
            <person name="Partida-Martinez L."/>
            <person name="Hertweck C."/>
        </authorList>
    </citation>
    <scope>NUCLEOTIDE SEQUENCE [LARGE SCALE GENOMIC DNA]</scope>
    <source>
        <strain evidence="2">DSM 19002 / CIP 109453 / HKI 454</strain>
    </source>
</reference>
<proteinExistence type="predicted"/>
<sequence length="58" mass="5762">MDPGAVVSTPRVSLQVTACRGDGPVALTQRGPWTQLGRRAAAADGTAAAAMAPPSQSS</sequence>
<dbReference type="HOGENOM" id="CLU_2970642_0_0_4"/>
<organism evidence="1 2">
    <name type="scientific">Mycetohabitans rhizoxinica (strain DSM 19002 / CIP 109453 / HKI 454)</name>
    <name type="common">Paraburkholderia rhizoxinica</name>
    <dbReference type="NCBI Taxonomy" id="882378"/>
    <lineage>
        <taxon>Bacteria</taxon>
        <taxon>Pseudomonadati</taxon>
        <taxon>Pseudomonadota</taxon>
        <taxon>Betaproteobacteria</taxon>
        <taxon>Burkholderiales</taxon>
        <taxon>Burkholderiaceae</taxon>
        <taxon>Mycetohabitans</taxon>
    </lineage>
</organism>
<evidence type="ECO:0000313" key="1">
    <source>
        <dbReference type="EMBL" id="CBW74411.1"/>
    </source>
</evidence>